<gene>
    <name evidence="1" type="ORF">EVAR_72709_1</name>
</gene>
<protein>
    <submittedName>
        <fullName evidence="1">Uncharacterized protein</fullName>
    </submittedName>
</protein>
<organism evidence="1 2">
    <name type="scientific">Eumeta variegata</name>
    <name type="common">Bagworm moth</name>
    <name type="synonym">Eumeta japonica</name>
    <dbReference type="NCBI Taxonomy" id="151549"/>
    <lineage>
        <taxon>Eukaryota</taxon>
        <taxon>Metazoa</taxon>
        <taxon>Ecdysozoa</taxon>
        <taxon>Arthropoda</taxon>
        <taxon>Hexapoda</taxon>
        <taxon>Insecta</taxon>
        <taxon>Pterygota</taxon>
        <taxon>Neoptera</taxon>
        <taxon>Endopterygota</taxon>
        <taxon>Lepidoptera</taxon>
        <taxon>Glossata</taxon>
        <taxon>Ditrysia</taxon>
        <taxon>Tineoidea</taxon>
        <taxon>Psychidae</taxon>
        <taxon>Oiketicinae</taxon>
        <taxon>Eumeta</taxon>
    </lineage>
</organism>
<accession>A0A4C1SFP3</accession>
<dbReference type="Proteomes" id="UP000299102">
    <property type="component" value="Unassembled WGS sequence"/>
</dbReference>
<reference evidence="1 2" key="1">
    <citation type="journal article" date="2019" name="Commun. Biol.">
        <title>The bagworm genome reveals a unique fibroin gene that provides high tensile strength.</title>
        <authorList>
            <person name="Kono N."/>
            <person name="Nakamura H."/>
            <person name="Ohtoshi R."/>
            <person name="Tomita M."/>
            <person name="Numata K."/>
            <person name="Arakawa K."/>
        </authorList>
    </citation>
    <scope>NUCLEOTIDE SEQUENCE [LARGE SCALE GENOMIC DNA]</scope>
</reference>
<evidence type="ECO:0000313" key="1">
    <source>
        <dbReference type="EMBL" id="GBP00983.1"/>
    </source>
</evidence>
<evidence type="ECO:0000313" key="2">
    <source>
        <dbReference type="Proteomes" id="UP000299102"/>
    </source>
</evidence>
<name>A0A4C1SFP3_EUMVA</name>
<keyword evidence="2" id="KW-1185">Reference proteome</keyword>
<sequence length="91" mass="10600">MFPEDGDLTEVVVEKSGWEMEKIIFASNLIKNEKSNKKQHNYFIKFFRNAKQREKNAVVRRDAIASEKSNAEELLKARLAESLRERRGGTE</sequence>
<proteinExistence type="predicted"/>
<comment type="caution">
    <text evidence="1">The sequence shown here is derived from an EMBL/GenBank/DDBJ whole genome shotgun (WGS) entry which is preliminary data.</text>
</comment>
<dbReference type="AlphaFoldDB" id="A0A4C1SFP3"/>
<dbReference type="EMBL" id="BGZK01006844">
    <property type="protein sequence ID" value="GBP00983.1"/>
    <property type="molecule type" value="Genomic_DNA"/>
</dbReference>